<proteinExistence type="predicted"/>
<name>A0A844AW33_9RHOB</name>
<protein>
    <submittedName>
        <fullName evidence="2">Uncharacterized protein</fullName>
    </submittedName>
</protein>
<evidence type="ECO:0000313" key="2">
    <source>
        <dbReference type="EMBL" id="MQY42594.1"/>
    </source>
</evidence>
<keyword evidence="3" id="KW-1185">Reference proteome</keyword>
<sequence length="175" mass="18720">MFKFSLCVFLTLATSSAFAQHAHHNQNAPREVGQSSFAAIAEIVEVLLDDPETDWTKVNISALQNHLVDMDLVTTRAKATAETNGLTVALTALGEGETVGAIQRMTVAHAPMLATETGWNIDTEVTMSGAIMHITVTSEADLARVVGLGFYGVMTIGAHHQAHHLQIALSADPHH</sequence>
<comment type="caution">
    <text evidence="2">The sequence shown here is derived from an EMBL/GenBank/DDBJ whole genome shotgun (WGS) entry which is preliminary data.</text>
</comment>
<evidence type="ECO:0000313" key="3">
    <source>
        <dbReference type="Proteomes" id="UP000436694"/>
    </source>
</evidence>
<reference evidence="2 3" key="1">
    <citation type="submission" date="2019-10" db="EMBL/GenBank/DDBJ databases">
        <title>Epibacterium sp. nov., isolated from seawater.</title>
        <authorList>
            <person name="Zhang X."/>
            <person name="Li N."/>
        </authorList>
    </citation>
    <scope>NUCLEOTIDE SEQUENCE [LARGE SCALE GENOMIC DNA]</scope>
    <source>
        <strain evidence="2 3">SM1969</strain>
    </source>
</reference>
<gene>
    <name evidence="2" type="ORF">GG681_08055</name>
</gene>
<keyword evidence="1" id="KW-0732">Signal</keyword>
<organism evidence="2 3">
    <name type="scientific">Tritonibacter aquimaris</name>
    <dbReference type="NCBI Taxonomy" id="2663379"/>
    <lineage>
        <taxon>Bacteria</taxon>
        <taxon>Pseudomonadati</taxon>
        <taxon>Pseudomonadota</taxon>
        <taxon>Alphaproteobacteria</taxon>
        <taxon>Rhodobacterales</taxon>
        <taxon>Paracoccaceae</taxon>
        <taxon>Tritonibacter</taxon>
    </lineage>
</organism>
<feature type="signal peptide" evidence="1">
    <location>
        <begin position="1"/>
        <end position="19"/>
    </location>
</feature>
<dbReference type="AlphaFoldDB" id="A0A844AW33"/>
<feature type="chain" id="PRO_5033021691" evidence="1">
    <location>
        <begin position="20"/>
        <end position="175"/>
    </location>
</feature>
<dbReference type="Proteomes" id="UP000436694">
    <property type="component" value="Unassembled WGS sequence"/>
</dbReference>
<dbReference type="EMBL" id="WIXK01000003">
    <property type="protein sequence ID" value="MQY42594.1"/>
    <property type="molecule type" value="Genomic_DNA"/>
</dbReference>
<accession>A0A844AW33</accession>
<evidence type="ECO:0000256" key="1">
    <source>
        <dbReference type="SAM" id="SignalP"/>
    </source>
</evidence>